<dbReference type="Gene3D" id="3.40.630.30">
    <property type="match status" value="1"/>
</dbReference>
<comment type="caution">
    <text evidence="4">The sequence shown here is derived from an EMBL/GenBank/DDBJ whole genome shotgun (WGS) entry which is preliminary data.</text>
</comment>
<gene>
    <name evidence="4" type="ORF">OB236_22300</name>
</gene>
<feature type="domain" description="N-acetyltransferase" evidence="3">
    <location>
        <begin position="1"/>
        <end position="155"/>
    </location>
</feature>
<dbReference type="Pfam" id="PF00583">
    <property type="entry name" value="Acetyltransf_1"/>
    <property type="match status" value="1"/>
</dbReference>
<name>A0ABT2UJQ3_9BACL</name>
<dbReference type="Proteomes" id="UP001652445">
    <property type="component" value="Unassembled WGS sequence"/>
</dbReference>
<keyword evidence="5" id="KW-1185">Reference proteome</keyword>
<proteinExistence type="predicted"/>
<dbReference type="PROSITE" id="PS51186">
    <property type="entry name" value="GNAT"/>
    <property type="match status" value="1"/>
</dbReference>
<dbReference type="CDD" id="cd04301">
    <property type="entry name" value="NAT_SF"/>
    <property type="match status" value="1"/>
</dbReference>
<keyword evidence="1" id="KW-0808">Transferase</keyword>
<reference evidence="4 5" key="1">
    <citation type="submission" date="2022-09" db="EMBL/GenBank/DDBJ databases">
        <authorList>
            <person name="Han X.L."/>
            <person name="Wang Q."/>
            <person name="Lu T."/>
        </authorList>
    </citation>
    <scope>NUCLEOTIDE SEQUENCE [LARGE SCALE GENOMIC DNA]</scope>
    <source>
        <strain evidence="4 5">WQ 127069</strain>
    </source>
</reference>
<dbReference type="EMBL" id="JAOQIO010000085">
    <property type="protein sequence ID" value="MCU6794848.1"/>
    <property type="molecule type" value="Genomic_DNA"/>
</dbReference>
<evidence type="ECO:0000259" key="3">
    <source>
        <dbReference type="PROSITE" id="PS51186"/>
    </source>
</evidence>
<organism evidence="4 5">
    <name type="scientific">Paenibacillus baimaensis</name>
    <dbReference type="NCBI Taxonomy" id="2982185"/>
    <lineage>
        <taxon>Bacteria</taxon>
        <taxon>Bacillati</taxon>
        <taxon>Bacillota</taxon>
        <taxon>Bacilli</taxon>
        <taxon>Bacillales</taxon>
        <taxon>Paenibacillaceae</taxon>
        <taxon>Paenibacillus</taxon>
    </lineage>
</organism>
<accession>A0ABT2UJQ3</accession>
<dbReference type="InterPro" id="IPR050832">
    <property type="entry name" value="Bact_Acetyltransf"/>
</dbReference>
<dbReference type="RefSeq" id="WP_262685940.1">
    <property type="nucleotide sequence ID" value="NZ_JAOQIO010000085.1"/>
</dbReference>
<evidence type="ECO:0000256" key="1">
    <source>
        <dbReference type="ARBA" id="ARBA00022679"/>
    </source>
</evidence>
<evidence type="ECO:0000313" key="4">
    <source>
        <dbReference type="EMBL" id="MCU6794848.1"/>
    </source>
</evidence>
<dbReference type="PANTHER" id="PTHR43877">
    <property type="entry name" value="AMINOALKYLPHOSPHONATE N-ACETYLTRANSFERASE-RELATED-RELATED"/>
    <property type="match status" value="1"/>
</dbReference>
<sequence>MIREAVATDSETLESLYKLLVPTSRNIHVLPERMEQIIADSNNFLFVYEENGQILGTVFLTLCMCPAYEFRPYGIVEYVFVREEARGSGIGKSLLDHVEQICVSKHCTYIGLMSNAQRENAHRFFESRGYNGTMSKGFKKYIKVRPVDWNLEISE</sequence>
<evidence type="ECO:0000313" key="5">
    <source>
        <dbReference type="Proteomes" id="UP001652445"/>
    </source>
</evidence>
<dbReference type="InterPro" id="IPR016181">
    <property type="entry name" value="Acyl_CoA_acyltransferase"/>
</dbReference>
<evidence type="ECO:0000256" key="2">
    <source>
        <dbReference type="ARBA" id="ARBA00023315"/>
    </source>
</evidence>
<dbReference type="InterPro" id="IPR000182">
    <property type="entry name" value="GNAT_dom"/>
</dbReference>
<protein>
    <submittedName>
        <fullName evidence="4">GNAT family N-acetyltransferase</fullName>
    </submittedName>
</protein>
<keyword evidence="2" id="KW-0012">Acyltransferase</keyword>
<dbReference type="SUPFAM" id="SSF55729">
    <property type="entry name" value="Acyl-CoA N-acyltransferases (Nat)"/>
    <property type="match status" value="1"/>
</dbReference>